<comment type="caution">
    <text evidence="3">The sequence shown here is derived from an EMBL/GenBank/DDBJ whole genome shotgun (WGS) entry which is preliminary data.</text>
</comment>
<evidence type="ECO:0000313" key="4">
    <source>
        <dbReference type="Proteomes" id="UP001208017"/>
    </source>
</evidence>
<name>A0ABT3WX92_9BACL</name>
<dbReference type="GO" id="GO:0006508">
    <property type="term" value="P:proteolysis"/>
    <property type="evidence" value="ECO:0007669"/>
    <property type="project" value="UniProtKB-KW"/>
</dbReference>
<evidence type="ECO:0000259" key="2">
    <source>
        <dbReference type="Pfam" id="PF14343"/>
    </source>
</evidence>
<proteinExistence type="predicted"/>
<dbReference type="RefSeq" id="WP_267150543.1">
    <property type="nucleotide sequence ID" value="NZ_JAPMLT010000002.1"/>
</dbReference>
<dbReference type="InterPro" id="IPR001119">
    <property type="entry name" value="SLH_dom"/>
</dbReference>
<dbReference type="GO" id="GO:0008233">
    <property type="term" value="F:peptidase activity"/>
    <property type="evidence" value="ECO:0007669"/>
    <property type="project" value="UniProtKB-KW"/>
</dbReference>
<evidence type="ECO:0000313" key="3">
    <source>
        <dbReference type="EMBL" id="MCX7569297.1"/>
    </source>
</evidence>
<organism evidence="3 4">
    <name type="scientific">Tumebacillus lacus</name>
    <dbReference type="NCBI Taxonomy" id="2995335"/>
    <lineage>
        <taxon>Bacteria</taxon>
        <taxon>Bacillati</taxon>
        <taxon>Bacillota</taxon>
        <taxon>Bacilli</taxon>
        <taxon>Bacillales</taxon>
        <taxon>Alicyclobacillaceae</taxon>
        <taxon>Tumebacillus</taxon>
    </lineage>
</organism>
<gene>
    <name evidence="3" type="ORF">OS242_04930</name>
</gene>
<dbReference type="Proteomes" id="UP001208017">
    <property type="component" value="Unassembled WGS sequence"/>
</dbReference>
<dbReference type="Pfam" id="PF00395">
    <property type="entry name" value="SLH"/>
    <property type="match status" value="1"/>
</dbReference>
<keyword evidence="3" id="KW-0645">Protease</keyword>
<keyword evidence="4" id="KW-1185">Reference proteome</keyword>
<feature type="domain" description="PrcB C-terminal" evidence="2">
    <location>
        <begin position="160"/>
        <end position="216"/>
    </location>
</feature>
<dbReference type="EMBL" id="JAPMLT010000002">
    <property type="protein sequence ID" value="MCX7569297.1"/>
    <property type="molecule type" value="Genomic_DNA"/>
</dbReference>
<protein>
    <submittedName>
        <fullName evidence="3">Protease complex subunit PrcB family protein</fullName>
    </submittedName>
</protein>
<feature type="domain" description="SLH" evidence="1">
    <location>
        <begin position="75"/>
        <end position="102"/>
    </location>
</feature>
<evidence type="ECO:0000259" key="1">
    <source>
        <dbReference type="Pfam" id="PF00395"/>
    </source>
</evidence>
<reference evidence="3 4" key="1">
    <citation type="submission" date="2022-11" db="EMBL/GenBank/DDBJ databases">
        <title>Study of microbial diversity in lake waters.</title>
        <authorList>
            <person name="Zhang J."/>
        </authorList>
    </citation>
    <scope>NUCLEOTIDE SEQUENCE [LARGE SCALE GENOMIC DNA]</scope>
    <source>
        <strain evidence="3 4">DT12</strain>
    </source>
</reference>
<accession>A0ABT3WX92</accession>
<keyword evidence="3" id="KW-0378">Hydrolase</keyword>
<dbReference type="InterPro" id="IPR025748">
    <property type="entry name" value="PrcB_C_dom"/>
</dbReference>
<dbReference type="Pfam" id="PF14343">
    <property type="entry name" value="PrcB_C"/>
    <property type="match status" value="1"/>
</dbReference>
<sequence>MAANNEKVTRMVFLEELNQIGLRAKMDGEPGDWISRAEAAVVLAGALPPMNMGIAGGLPAPFADLNTMTLVQQQAVSTLYALGIMLGDGQLFHGELKLTRAELGTITQRTQARIGATPGTEVSGYEVITDLSTLPQEVQETALSLQGKVGAVTQRSGEDMYLILTAGERYTGGYAIEVTNVAETAGRTEVTVSLTAPGPDEIPLQAITYPQTVVRFARAVKPIAVVNSEALAL</sequence>